<keyword evidence="3" id="KW-1185">Reference proteome</keyword>
<dbReference type="OrthoDB" id="1489185at2"/>
<protein>
    <submittedName>
        <fullName evidence="2">T9SS type B sorting domain-containing protein</fullName>
    </submittedName>
</protein>
<comment type="caution">
    <text evidence="2">The sequence shown here is derived from an EMBL/GenBank/DDBJ whole genome shotgun (WGS) entry which is preliminary data.</text>
</comment>
<reference evidence="2 3" key="1">
    <citation type="submission" date="2019-04" db="EMBL/GenBank/DDBJ databases">
        <title>Sphingobacterium olei sp. nov., isolated from oil-contaminated soil.</title>
        <authorList>
            <person name="Liu B."/>
        </authorList>
    </citation>
    <scope>NUCLEOTIDE SEQUENCE [LARGE SCALE GENOMIC DNA]</scope>
    <source>
        <strain evidence="2 3">HAL-9</strain>
    </source>
</reference>
<evidence type="ECO:0000313" key="3">
    <source>
        <dbReference type="Proteomes" id="UP000306808"/>
    </source>
</evidence>
<dbReference type="Pfam" id="PF13585">
    <property type="entry name" value="CHU_C"/>
    <property type="match status" value="1"/>
</dbReference>
<gene>
    <name evidence="2" type="ORF">FAZ15_10185</name>
</gene>
<name>A0A4U0NZS3_9SPHI</name>
<feature type="signal peptide" evidence="1">
    <location>
        <begin position="1"/>
        <end position="24"/>
    </location>
</feature>
<proteinExistence type="predicted"/>
<evidence type="ECO:0000256" key="1">
    <source>
        <dbReference type="SAM" id="SignalP"/>
    </source>
</evidence>
<dbReference type="Gene3D" id="2.60.40.3440">
    <property type="match status" value="1"/>
</dbReference>
<organism evidence="2 3">
    <name type="scientific">Sphingobacterium olei</name>
    <dbReference type="NCBI Taxonomy" id="2571155"/>
    <lineage>
        <taxon>Bacteria</taxon>
        <taxon>Pseudomonadati</taxon>
        <taxon>Bacteroidota</taxon>
        <taxon>Sphingobacteriia</taxon>
        <taxon>Sphingobacteriales</taxon>
        <taxon>Sphingobacteriaceae</taxon>
        <taxon>Sphingobacterium</taxon>
    </lineage>
</organism>
<dbReference type="Pfam" id="PF17963">
    <property type="entry name" value="Big_9"/>
    <property type="match status" value="1"/>
</dbReference>
<accession>A0A4U0NZS3</accession>
<dbReference type="RefSeq" id="WP_136901218.1">
    <property type="nucleotide sequence ID" value="NZ_SUME01000004.1"/>
</dbReference>
<feature type="chain" id="PRO_5020505386" evidence="1">
    <location>
        <begin position="25"/>
        <end position="530"/>
    </location>
</feature>
<sequence length="530" mass="57872">MKKRLRNIIAFVAVLISFSVTTQAQTGLSSFVTHNGPQTISSGTFEVIYSESLYFGPNADVQLDGDLIIYSRNIWIAPTARIHGSGKLTLHSPASNPMYEGWAAGATVVDGNNNIASIDVTIVLNNDHGMILENIEGPYPEGGTFPSSSKTAALRINKSIDLAVNGANIYLNGHDFELGTASDILYASRDRMVVTDDRVDGHLIKNYLGVSAFLFPVGIAAEDYTPATLTPSTAGRQVYVTVTSYGAAASIDFSEADIDLGMDRVWNIYADESLQMTYRLQHNMATHGVAYVDADARIVQNADGGNWIGDVTIFNGEGIHTREDIETRTGNTLTGTWFTKQSLSLIGPTANDDGPVNITYGRNTNEIPAINVLENDEAGSSAIVVQSVRVITPPLNGRTEVNPDGSITYIPNEGYVGEDRFEYEITDENGLRSTAWVTVNVLPRDLIIPNVITPNGDGVNDYFEIVGREGFDRIDLIILNRWGNEVYSDSDYHDKWDGSGLNEGTYFYLITAHSGTETRVFKGNVLIKRR</sequence>
<dbReference type="EMBL" id="SUME01000004">
    <property type="protein sequence ID" value="TJZ60369.1"/>
    <property type="molecule type" value="Genomic_DNA"/>
</dbReference>
<dbReference type="AlphaFoldDB" id="A0A4U0NZS3"/>
<keyword evidence="1" id="KW-0732">Signal</keyword>
<dbReference type="Proteomes" id="UP000306808">
    <property type="component" value="Unassembled WGS sequence"/>
</dbReference>
<dbReference type="InterPro" id="IPR026341">
    <property type="entry name" value="T9SS_type_B"/>
</dbReference>
<evidence type="ECO:0000313" key="2">
    <source>
        <dbReference type="EMBL" id="TJZ60369.1"/>
    </source>
</evidence>
<dbReference type="NCBIfam" id="TIGR04131">
    <property type="entry name" value="Bac_Flav_CTERM"/>
    <property type="match status" value="1"/>
</dbReference>